<keyword evidence="5" id="KW-1185">Reference proteome</keyword>
<dbReference type="Gene3D" id="1.10.287.130">
    <property type="match status" value="1"/>
</dbReference>
<sequence length="1097" mass="123825">MNQLFRFCSFCRTPVLLLGMLFLGRLLAHPPGLPVIRNIASETTAAHGQNWMVITGPGGWLYFANSDGLLVYDGAGWHLHRTPNGSILRCLTRAPDGTVYYGAEGDLGFFRPDQGAQIKMVSLVDKLPERERSLRHVWNVHYFEGRVVFVSSGKILIYHPERDLFTVVRAEDEFHASFLLEGRLWVRVFNQGLFHLVGDRLMSIPGGEFFADKRVHGLLSYDDDTFLVVTLNQGCFLLRPGYPDPSRRIQPMTGSVNEFLKTNQAYRAVWLDEHRLALATLLDGMMIVDRELNLLSHINKDAGLVDNSVFDLYLDPHRTLWVTTNNGISMLAVNEPLRVLPGWLGFDSSPQVVQYHQGKLYVGTFRGVFVRDWPSATHALAPFERVAAERDVAWCIAVDGDDLLVGSKSHVRRIRGRQMENVFAIDSPVFAMAPMPGKPDTMVLGARNGLHLMDRREDDWAYRGRLNEFDHSVEYMVIDRAGWFWVNYTGQGMWRVRLDAARGAVETVVTLGAAQGLPSDLGNRPFLIGDAVWVTTEAGLYRYVPEGDRFEPITAVNHQLPRPLPAVLHLAQDTNENLWLQIRRKGNVGGAQHQVLRLDGASSEGVAAPKQLALLADQRLTALLPVPTGEVLFLENDRITLFEPELEATEEEEPFRAFLTAVRDPGDHQLILTPQLDRFPPEHRFPPNRTGFRFNFTQNYLAFGELVDYQFYLEGFDSDWLPWTDARARDYTNMPPGRYRFHLRARNHEGRISEETVFPFVIQAYFWQTTGFRLVLVVAVFGLLWLGQRLANRWWIRRTEALERLVAARTDALRQAQSELTESARMAGMADMAVSVLHNVGNTLNSVVTSTTLIKETVKNSKLAGLAKANHVLAEVLAEEGSFPIDPDVHERRRMLRAYYEKLGNAHVKERERSLDHLARLDELVTVMRDIVASQEQLLEHDSLRESLDLTAVLEQILVMEASAFHRHGIVVTRKTRPMPPVPMEKWKILHVLTALFQNAMDSMLQVPAGDRRLQVVTFQDEDGVGVSITDSGVGFEASMREKLFQAGYSTKAGRSGFDLHHCANFMRQMEGDLRLESEGVGKGACATLVLPLEADG</sequence>
<feature type="transmembrane region" description="Helical" evidence="2">
    <location>
        <begin position="765"/>
        <end position="787"/>
    </location>
</feature>
<dbReference type="GO" id="GO:0000155">
    <property type="term" value="F:phosphorelay sensor kinase activity"/>
    <property type="evidence" value="ECO:0007669"/>
    <property type="project" value="TreeGrafter"/>
</dbReference>
<feature type="domain" description="Histidine kinase" evidence="3">
    <location>
        <begin position="887"/>
        <end position="1095"/>
    </location>
</feature>
<keyword evidence="2" id="KW-0472">Membrane</keyword>
<dbReference type="EMBL" id="JAFREP010000005">
    <property type="protein sequence ID" value="MBO1318428.1"/>
    <property type="molecule type" value="Genomic_DNA"/>
</dbReference>
<evidence type="ECO:0000256" key="2">
    <source>
        <dbReference type="SAM" id="Phobius"/>
    </source>
</evidence>
<dbReference type="SUPFAM" id="SSF69322">
    <property type="entry name" value="Tricorn protease domain 2"/>
    <property type="match status" value="1"/>
</dbReference>
<dbReference type="InterPro" id="IPR011123">
    <property type="entry name" value="Y_Y_Y"/>
</dbReference>
<dbReference type="SUPFAM" id="SSF55874">
    <property type="entry name" value="ATPase domain of HSP90 chaperone/DNA topoisomerase II/histidine kinase"/>
    <property type="match status" value="1"/>
</dbReference>
<dbReference type="InterPro" id="IPR015943">
    <property type="entry name" value="WD40/YVTN_repeat-like_dom_sf"/>
</dbReference>
<organism evidence="4 5">
    <name type="scientific">Acanthopleuribacter pedis</name>
    <dbReference type="NCBI Taxonomy" id="442870"/>
    <lineage>
        <taxon>Bacteria</taxon>
        <taxon>Pseudomonadati</taxon>
        <taxon>Acidobacteriota</taxon>
        <taxon>Holophagae</taxon>
        <taxon>Acanthopleuribacterales</taxon>
        <taxon>Acanthopleuribacteraceae</taxon>
        <taxon>Acanthopleuribacter</taxon>
    </lineage>
</organism>
<dbReference type="Gene3D" id="2.130.10.10">
    <property type="entry name" value="YVTN repeat-like/Quinoprotein amine dehydrogenase"/>
    <property type="match status" value="2"/>
</dbReference>
<dbReference type="RefSeq" id="WP_207858191.1">
    <property type="nucleotide sequence ID" value="NZ_JAFREP010000005.1"/>
</dbReference>
<gene>
    <name evidence="4" type="ORF">J3U88_08170</name>
</gene>
<dbReference type="InterPro" id="IPR011047">
    <property type="entry name" value="Quinoprotein_ADH-like_sf"/>
</dbReference>
<proteinExistence type="predicted"/>
<dbReference type="InterPro" id="IPR005467">
    <property type="entry name" value="His_kinase_dom"/>
</dbReference>
<evidence type="ECO:0000256" key="1">
    <source>
        <dbReference type="ARBA" id="ARBA00022553"/>
    </source>
</evidence>
<dbReference type="Pfam" id="PF07495">
    <property type="entry name" value="Y_Y_Y"/>
    <property type="match status" value="1"/>
</dbReference>
<dbReference type="InterPro" id="IPR013783">
    <property type="entry name" value="Ig-like_fold"/>
</dbReference>
<dbReference type="PANTHER" id="PTHR43547">
    <property type="entry name" value="TWO-COMPONENT HISTIDINE KINASE"/>
    <property type="match status" value="1"/>
</dbReference>
<dbReference type="PROSITE" id="PS50109">
    <property type="entry name" value="HIS_KIN"/>
    <property type="match status" value="1"/>
</dbReference>
<comment type="caution">
    <text evidence="4">The sequence shown here is derived from an EMBL/GenBank/DDBJ whole genome shotgun (WGS) entry which is preliminary data.</text>
</comment>
<evidence type="ECO:0000313" key="5">
    <source>
        <dbReference type="Proteomes" id="UP000664417"/>
    </source>
</evidence>
<protein>
    <recommendedName>
        <fullName evidence="3">Histidine kinase domain-containing protein</fullName>
    </recommendedName>
</protein>
<keyword evidence="2" id="KW-1133">Transmembrane helix</keyword>
<name>A0A8J7QGY8_9BACT</name>
<dbReference type="PANTHER" id="PTHR43547:SF2">
    <property type="entry name" value="HYBRID SIGNAL TRANSDUCTION HISTIDINE KINASE C"/>
    <property type="match status" value="1"/>
</dbReference>
<evidence type="ECO:0000259" key="3">
    <source>
        <dbReference type="PROSITE" id="PS50109"/>
    </source>
</evidence>
<dbReference type="Pfam" id="PF02518">
    <property type="entry name" value="HATPase_c"/>
    <property type="match status" value="1"/>
</dbReference>
<reference evidence="4" key="1">
    <citation type="submission" date="2021-03" db="EMBL/GenBank/DDBJ databases">
        <authorList>
            <person name="Wang G."/>
        </authorList>
    </citation>
    <scope>NUCLEOTIDE SEQUENCE</scope>
    <source>
        <strain evidence="4">KCTC 12899</strain>
    </source>
</reference>
<dbReference type="Gene3D" id="3.30.565.10">
    <property type="entry name" value="Histidine kinase-like ATPase, C-terminal domain"/>
    <property type="match status" value="1"/>
</dbReference>
<dbReference type="InterPro" id="IPR036890">
    <property type="entry name" value="HATPase_C_sf"/>
</dbReference>
<keyword evidence="1" id="KW-0597">Phosphoprotein</keyword>
<dbReference type="AlphaFoldDB" id="A0A8J7QGY8"/>
<dbReference type="SMART" id="SM00387">
    <property type="entry name" value="HATPase_c"/>
    <property type="match status" value="1"/>
</dbReference>
<dbReference type="InterPro" id="IPR003594">
    <property type="entry name" value="HATPase_dom"/>
</dbReference>
<accession>A0A8J7QGY8</accession>
<keyword evidence="2" id="KW-0812">Transmembrane</keyword>
<dbReference type="Proteomes" id="UP000664417">
    <property type="component" value="Unassembled WGS sequence"/>
</dbReference>
<dbReference type="SUPFAM" id="SSF50998">
    <property type="entry name" value="Quinoprotein alcohol dehydrogenase-like"/>
    <property type="match status" value="1"/>
</dbReference>
<dbReference type="Gene3D" id="2.60.40.10">
    <property type="entry name" value="Immunoglobulins"/>
    <property type="match status" value="1"/>
</dbReference>
<evidence type="ECO:0000313" key="4">
    <source>
        <dbReference type="EMBL" id="MBO1318428.1"/>
    </source>
</evidence>